<proteinExistence type="predicted"/>
<gene>
    <name evidence="1" type="ORF">NC998_21440</name>
</gene>
<organism evidence="1 2">
    <name type="scientific">Trichocoleus desertorum GB2-A4</name>
    <dbReference type="NCBI Taxonomy" id="2933944"/>
    <lineage>
        <taxon>Bacteria</taxon>
        <taxon>Bacillati</taxon>
        <taxon>Cyanobacteriota</taxon>
        <taxon>Cyanophyceae</taxon>
        <taxon>Leptolyngbyales</taxon>
        <taxon>Trichocoleusaceae</taxon>
        <taxon>Trichocoleus</taxon>
    </lineage>
</organism>
<accession>A0ABV0JD04</accession>
<dbReference type="Proteomes" id="UP001464891">
    <property type="component" value="Unassembled WGS sequence"/>
</dbReference>
<protein>
    <submittedName>
        <fullName evidence="1">Uncharacterized protein</fullName>
    </submittedName>
</protein>
<evidence type="ECO:0000313" key="2">
    <source>
        <dbReference type="Proteomes" id="UP001464891"/>
    </source>
</evidence>
<reference evidence="1 2" key="1">
    <citation type="submission" date="2022-04" db="EMBL/GenBank/DDBJ databases">
        <title>Positive selection, recombination, and allopatry shape intraspecific diversity of widespread and dominant cyanobacteria.</title>
        <authorList>
            <person name="Wei J."/>
            <person name="Shu W."/>
            <person name="Hu C."/>
        </authorList>
    </citation>
    <scope>NUCLEOTIDE SEQUENCE [LARGE SCALE GENOMIC DNA]</scope>
    <source>
        <strain evidence="1 2">GB2-A4</strain>
    </source>
</reference>
<name>A0ABV0JD04_9CYAN</name>
<dbReference type="RefSeq" id="WP_190440835.1">
    <property type="nucleotide sequence ID" value="NZ_JAMPKM010000016.1"/>
</dbReference>
<sequence length="81" mass="9387">MAPLMPQFRLDCYNIQPKKKIINVKGFSASYERNYPVIKVLEHLATVFALENFLKWCEVVADYSMPLRKLELGKCPKLSPI</sequence>
<comment type="caution">
    <text evidence="1">The sequence shown here is derived from an EMBL/GenBank/DDBJ whole genome shotgun (WGS) entry which is preliminary data.</text>
</comment>
<dbReference type="EMBL" id="JAMPKM010000016">
    <property type="protein sequence ID" value="MEP0819667.1"/>
    <property type="molecule type" value="Genomic_DNA"/>
</dbReference>
<evidence type="ECO:0000313" key="1">
    <source>
        <dbReference type="EMBL" id="MEP0819667.1"/>
    </source>
</evidence>
<keyword evidence="2" id="KW-1185">Reference proteome</keyword>